<proteinExistence type="inferred from homology"/>
<dbReference type="PANTHER" id="PTHR30193">
    <property type="entry name" value="ABC TRANSPORTER PERMEASE PROTEIN"/>
    <property type="match status" value="1"/>
</dbReference>
<dbReference type="InterPro" id="IPR000515">
    <property type="entry name" value="MetI-like"/>
</dbReference>
<feature type="domain" description="ABC transmembrane type-1" evidence="8">
    <location>
        <begin position="70"/>
        <end position="284"/>
    </location>
</feature>
<dbReference type="Gene3D" id="1.10.3720.10">
    <property type="entry name" value="MetI-like"/>
    <property type="match status" value="1"/>
</dbReference>
<keyword evidence="2 7" id="KW-0813">Transport</keyword>
<organism evidence="9 10">
    <name type="scientific">Cohnella silvisoli</name>
    <dbReference type="NCBI Taxonomy" id="2873699"/>
    <lineage>
        <taxon>Bacteria</taxon>
        <taxon>Bacillati</taxon>
        <taxon>Bacillota</taxon>
        <taxon>Bacilli</taxon>
        <taxon>Bacillales</taxon>
        <taxon>Paenibacillaceae</taxon>
        <taxon>Cohnella</taxon>
    </lineage>
</organism>
<keyword evidence="4 7" id="KW-0812">Transmembrane</keyword>
<keyword evidence="10" id="KW-1185">Reference proteome</keyword>
<dbReference type="SUPFAM" id="SSF161098">
    <property type="entry name" value="MetI-like"/>
    <property type="match status" value="1"/>
</dbReference>
<feature type="transmembrane region" description="Helical" evidence="7">
    <location>
        <begin position="73"/>
        <end position="95"/>
    </location>
</feature>
<dbReference type="RefSeq" id="WP_232187179.1">
    <property type="nucleotide sequence ID" value="NZ_JAIOAP010000011.1"/>
</dbReference>
<evidence type="ECO:0000256" key="4">
    <source>
        <dbReference type="ARBA" id="ARBA00022692"/>
    </source>
</evidence>
<evidence type="ECO:0000256" key="7">
    <source>
        <dbReference type="RuleBase" id="RU363032"/>
    </source>
</evidence>
<keyword evidence="6 7" id="KW-0472">Membrane</keyword>
<evidence type="ECO:0000256" key="2">
    <source>
        <dbReference type="ARBA" id="ARBA00022448"/>
    </source>
</evidence>
<dbReference type="EMBL" id="JASKHM010000012">
    <property type="protein sequence ID" value="MEQ4484807.1"/>
    <property type="molecule type" value="Genomic_DNA"/>
</dbReference>
<feature type="transmembrane region" description="Helical" evidence="7">
    <location>
        <begin position="263"/>
        <end position="284"/>
    </location>
</feature>
<accession>A0ABV1KZ69</accession>
<dbReference type="InterPro" id="IPR035906">
    <property type="entry name" value="MetI-like_sf"/>
</dbReference>
<sequence length="295" mass="33165">MDRLKSRHLQIAMFLLPALLFYAVLLVYPVLRTFFLSLHEWNGFAGSKVEYVAFDNFKLVFEDEIFWKSLKNVMVVMLLSIAIQIPAGLFLALLLNGKWKGIRFFKAAFFMPVIMSATSISLLWKFILYPGDGLVDGLLMKMGLEDSIRAWLADPSINLYTVILICCWQGLGVVMIIFLSGLVSIPDAIKEAALIDGANRRQRLWFVTLPLIREAVAINVILLVIGTLKIFDNIYVLTDGGPNHATDVLGTFLYKEAFRNNRFGMASAIAVVMFLLGFVLTLVANRAMRRESLDG</sequence>
<name>A0ABV1KZ69_9BACL</name>
<dbReference type="Proteomes" id="UP001493487">
    <property type="component" value="Unassembled WGS sequence"/>
</dbReference>
<feature type="transmembrane region" description="Helical" evidence="7">
    <location>
        <begin position="12"/>
        <end position="31"/>
    </location>
</feature>
<dbReference type="PANTHER" id="PTHR30193:SF37">
    <property type="entry name" value="INNER MEMBRANE ABC TRANSPORTER PERMEASE PROTEIN YCJO"/>
    <property type="match status" value="1"/>
</dbReference>
<evidence type="ECO:0000256" key="6">
    <source>
        <dbReference type="ARBA" id="ARBA00023136"/>
    </source>
</evidence>
<evidence type="ECO:0000259" key="8">
    <source>
        <dbReference type="PROSITE" id="PS50928"/>
    </source>
</evidence>
<evidence type="ECO:0000256" key="1">
    <source>
        <dbReference type="ARBA" id="ARBA00004651"/>
    </source>
</evidence>
<protein>
    <submittedName>
        <fullName evidence="9">Sugar ABC transporter permease</fullName>
    </submittedName>
</protein>
<feature type="transmembrane region" description="Helical" evidence="7">
    <location>
        <begin position="107"/>
        <end position="127"/>
    </location>
</feature>
<evidence type="ECO:0000256" key="3">
    <source>
        <dbReference type="ARBA" id="ARBA00022475"/>
    </source>
</evidence>
<gene>
    <name evidence="9" type="ORF">QJS35_20685</name>
</gene>
<dbReference type="PROSITE" id="PS50928">
    <property type="entry name" value="ABC_TM1"/>
    <property type="match status" value="1"/>
</dbReference>
<keyword evidence="5 7" id="KW-1133">Transmembrane helix</keyword>
<comment type="caution">
    <text evidence="9">The sequence shown here is derived from an EMBL/GenBank/DDBJ whole genome shotgun (WGS) entry which is preliminary data.</text>
</comment>
<feature type="transmembrane region" description="Helical" evidence="7">
    <location>
        <begin position="159"/>
        <end position="183"/>
    </location>
</feature>
<evidence type="ECO:0000256" key="5">
    <source>
        <dbReference type="ARBA" id="ARBA00022989"/>
    </source>
</evidence>
<dbReference type="InterPro" id="IPR051393">
    <property type="entry name" value="ABC_transporter_permease"/>
</dbReference>
<evidence type="ECO:0000313" key="9">
    <source>
        <dbReference type="EMBL" id="MEQ4484807.1"/>
    </source>
</evidence>
<comment type="subcellular location">
    <subcellularLocation>
        <location evidence="1 7">Cell membrane</location>
        <topology evidence="1 7">Multi-pass membrane protein</topology>
    </subcellularLocation>
</comment>
<reference evidence="9 10" key="1">
    <citation type="journal article" date="2023" name="Genome Announc.">
        <title>Pan-Genome Analyses of the Genus Cohnella and Proposal of the Novel Species Cohnella silvisoli sp. nov., Isolated from Forest Soil.</title>
        <authorList>
            <person name="Wang C."/>
            <person name="Mao L."/>
            <person name="Bao G."/>
            <person name="Zhu H."/>
        </authorList>
    </citation>
    <scope>NUCLEOTIDE SEQUENCE [LARGE SCALE GENOMIC DNA]</scope>
    <source>
        <strain evidence="9 10">NL03-T5-1</strain>
    </source>
</reference>
<keyword evidence="3" id="KW-1003">Cell membrane</keyword>
<feature type="transmembrane region" description="Helical" evidence="7">
    <location>
        <begin position="204"/>
        <end position="228"/>
    </location>
</feature>
<evidence type="ECO:0000313" key="10">
    <source>
        <dbReference type="Proteomes" id="UP001493487"/>
    </source>
</evidence>
<dbReference type="CDD" id="cd06261">
    <property type="entry name" value="TM_PBP2"/>
    <property type="match status" value="1"/>
</dbReference>
<dbReference type="Pfam" id="PF00528">
    <property type="entry name" value="BPD_transp_1"/>
    <property type="match status" value="1"/>
</dbReference>
<comment type="similarity">
    <text evidence="7">Belongs to the binding-protein-dependent transport system permease family.</text>
</comment>